<name>A0ACD3AAM2_9AGAR</name>
<gene>
    <name evidence="1" type="ORF">BDN72DRAFT_848661</name>
</gene>
<sequence length="522" mass="59166">MSTASRSAEENTSHKPFISSSLLISRLPPEILSLIFLEVLRASRASVAILTVSWVSRTWRNIALSTPELWAWIDTVDMEAIQTFMTRAKSRPLSITLHGVQYENRLPITTVLKSLHNIRHLDLSVEDYENWARMGEFVGMTRPAPALETLHLTGFILPEPLFSGSLPSLRDLRFESVDDEWTSIPDCPQLRLLCMTRPETLLRIPEFLERLPTFPMLEQLELDAVFHEASGVGVLTNPIELPNLKYLILAGEETRDVVPFLQHLRIPSTCSIKLEVGQIEPEEYLLLFPASSTCRSGTTSHIRELRIVADGWLGMGIVEWNPQPNGDDYTAHGSAGNLRSKLHFKIWPPWDHRMTHRPIQQAELICQSLLDLSGLEVLALVATSVNDYPTQSFWESIDSLPSLRVLKVRQIYAQSFIEYLSTALTSTNGSLAPLPFHVINKLVYEDPSNDVQQYPSRLTELIRYLRVRMDNGFQLETLTLVHIGESQIPDELLQDIKGLVRQLKRKVKTLMYAKAKLVSCDG</sequence>
<dbReference type="EMBL" id="ML208579">
    <property type="protein sequence ID" value="TFK62465.1"/>
    <property type="molecule type" value="Genomic_DNA"/>
</dbReference>
<reference evidence="1 2" key="1">
    <citation type="journal article" date="2019" name="Nat. Ecol. Evol.">
        <title>Megaphylogeny resolves global patterns of mushroom evolution.</title>
        <authorList>
            <person name="Varga T."/>
            <person name="Krizsan K."/>
            <person name="Foldi C."/>
            <person name="Dima B."/>
            <person name="Sanchez-Garcia M."/>
            <person name="Sanchez-Ramirez S."/>
            <person name="Szollosi G.J."/>
            <person name="Szarkandi J.G."/>
            <person name="Papp V."/>
            <person name="Albert L."/>
            <person name="Andreopoulos W."/>
            <person name="Angelini C."/>
            <person name="Antonin V."/>
            <person name="Barry K.W."/>
            <person name="Bougher N.L."/>
            <person name="Buchanan P."/>
            <person name="Buyck B."/>
            <person name="Bense V."/>
            <person name="Catcheside P."/>
            <person name="Chovatia M."/>
            <person name="Cooper J."/>
            <person name="Damon W."/>
            <person name="Desjardin D."/>
            <person name="Finy P."/>
            <person name="Geml J."/>
            <person name="Haridas S."/>
            <person name="Hughes K."/>
            <person name="Justo A."/>
            <person name="Karasinski D."/>
            <person name="Kautmanova I."/>
            <person name="Kiss B."/>
            <person name="Kocsube S."/>
            <person name="Kotiranta H."/>
            <person name="LaButti K.M."/>
            <person name="Lechner B.E."/>
            <person name="Liimatainen K."/>
            <person name="Lipzen A."/>
            <person name="Lukacs Z."/>
            <person name="Mihaltcheva S."/>
            <person name="Morgado L.N."/>
            <person name="Niskanen T."/>
            <person name="Noordeloos M.E."/>
            <person name="Ohm R.A."/>
            <person name="Ortiz-Santana B."/>
            <person name="Ovrebo C."/>
            <person name="Racz N."/>
            <person name="Riley R."/>
            <person name="Savchenko A."/>
            <person name="Shiryaev A."/>
            <person name="Soop K."/>
            <person name="Spirin V."/>
            <person name="Szebenyi C."/>
            <person name="Tomsovsky M."/>
            <person name="Tulloss R.E."/>
            <person name="Uehling J."/>
            <person name="Grigoriev I.V."/>
            <person name="Vagvolgyi C."/>
            <person name="Papp T."/>
            <person name="Martin F.M."/>
            <person name="Miettinen O."/>
            <person name="Hibbett D.S."/>
            <person name="Nagy L.G."/>
        </authorList>
    </citation>
    <scope>NUCLEOTIDE SEQUENCE [LARGE SCALE GENOMIC DNA]</scope>
    <source>
        <strain evidence="1 2">NL-1719</strain>
    </source>
</reference>
<evidence type="ECO:0000313" key="2">
    <source>
        <dbReference type="Proteomes" id="UP000308600"/>
    </source>
</evidence>
<proteinExistence type="predicted"/>
<organism evidence="1 2">
    <name type="scientific">Pluteus cervinus</name>
    <dbReference type="NCBI Taxonomy" id="181527"/>
    <lineage>
        <taxon>Eukaryota</taxon>
        <taxon>Fungi</taxon>
        <taxon>Dikarya</taxon>
        <taxon>Basidiomycota</taxon>
        <taxon>Agaricomycotina</taxon>
        <taxon>Agaricomycetes</taxon>
        <taxon>Agaricomycetidae</taxon>
        <taxon>Agaricales</taxon>
        <taxon>Pluteineae</taxon>
        <taxon>Pluteaceae</taxon>
        <taxon>Pluteus</taxon>
    </lineage>
</organism>
<keyword evidence="2" id="KW-1185">Reference proteome</keyword>
<dbReference type="Proteomes" id="UP000308600">
    <property type="component" value="Unassembled WGS sequence"/>
</dbReference>
<evidence type="ECO:0000313" key="1">
    <source>
        <dbReference type="EMBL" id="TFK62465.1"/>
    </source>
</evidence>
<protein>
    <submittedName>
        <fullName evidence="1">Uncharacterized protein</fullName>
    </submittedName>
</protein>
<accession>A0ACD3AAM2</accession>